<keyword evidence="3" id="KW-1185">Reference proteome</keyword>
<sequence>MRYQTFEFNYPHSANKPQTKLLWKQIVRDYFNIKKTSSSQLTYNIAMGGLILAFFLIARFITKNLDFLNGSSWQLQMAVLVIGLMVIPNFYYKLFFLILAPICMLIIGFGAEPFLGYLFPHYCFAGFLFFDLIILRINFKRQTKHQTAWAFSWLIIFSIIAYFGVWIFYSTQGYLFYGVDWIGSMIYNATVVFGSLAINIWITLLFIRPMNEIKKFMVAQHLKY</sequence>
<evidence type="ECO:0000313" key="2">
    <source>
        <dbReference type="EMBL" id="MCV3728748.1"/>
    </source>
</evidence>
<gene>
    <name evidence="2" type="ORF">OF376_03090</name>
</gene>
<feature type="transmembrane region" description="Helical" evidence="1">
    <location>
        <begin position="117"/>
        <end position="135"/>
    </location>
</feature>
<feature type="transmembrane region" description="Helical" evidence="1">
    <location>
        <begin position="147"/>
        <end position="169"/>
    </location>
</feature>
<evidence type="ECO:0008006" key="4">
    <source>
        <dbReference type="Google" id="ProtNLM"/>
    </source>
</evidence>
<accession>A0ABT3BNE2</accession>
<feature type="transmembrane region" description="Helical" evidence="1">
    <location>
        <begin position="94"/>
        <end position="111"/>
    </location>
</feature>
<feature type="transmembrane region" description="Helical" evidence="1">
    <location>
        <begin position="181"/>
        <end position="207"/>
    </location>
</feature>
<keyword evidence="1" id="KW-1133">Transmembrane helix</keyword>
<dbReference type="EMBL" id="JAOXHL010000005">
    <property type="protein sequence ID" value="MCV3728748.1"/>
    <property type="molecule type" value="Genomic_DNA"/>
</dbReference>
<evidence type="ECO:0000256" key="1">
    <source>
        <dbReference type="SAM" id="Phobius"/>
    </source>
</evidence>
<evidence type="ECO:0000313" key="3">
    <source>
        <dbReference type="Proteomes" id="UP001208245"/>
    </source>
</evidence>
<comment type="caution">
    <text evidence="2">The sequence shown here is derived from an EMBL/GenBank/DDBJ whole genome shotgun (WGS) entry which is preliminary data.</text>
</comment>
<reference evidence="2 3" key="1">
    <citation type="journal article" date="2020" name="Int. J. Syst. Evol. Microbiol.">
        <title>Ureaplasma miroungigenitalium sp. nov. isolated from northern elephant seals (Mirounga angustirostris) and Ureaplasma zalophigenitalium sp. nov. isolated from California sea lions (Zalophus californianus).</title>
        <authorList>
            <person name="Volokhov D.V."/>
            <person name="Gulland F.M."/>
            <person name="Gao Y."/>
            <person name="Chizhikov V.E."/>
        </authorList>
    </citation>
    <scope>NUCLEOTIDE SEQUENCE [LARGE SCALE GENOMIC DNA]</scope>
    <source>
        <strain evidence="2 3">ES3182-GEN</strain>
    </source>
</reference>
<dbReference type="Proteomes" id="UP001208245">
    <property type="component" value="Unassembled WGS sequence"/>
</dbReference>
<organism evidence="2 3">
    <name type="scientific">Ureaplasma miroungigenitalium</name>
    <dbReference type="NCBI Taxonomy" id="1042321"/>
    <lineage>
        <taxon>Bacteria</taxon>
        <taxon>Bacillati</taxon>
        <taxon>Mycoplasmatota</taxon>
        <taxon>Mycoplasmoidales</taxon>
        <taxon>Mycoplasmoidaceae</taxon>
        <taxon>Ureaplasma</taxon>
    </lineage>
</organism>
<feature type="transmembrane region" description="Helical" evidence="1">
    <location>
        <begin position="67"/>
        <end position="87"/>
    </location>
</feature>
<name>A0ABT3BNE2_9BACT</name>
<proteinExistence type="predicted"/>
<keyword evidence="1" id="KW-0812">Transmembrane</keyword>
<protein>
    <recommendedName>
        <fullName evidence="4">ECF transporter S component</fullName>
    </recommendedName>
</protein>
<feature type="transmembrane region" description="Helical" evidence="1">
    <location>
        <begin position="41"/>
        <end position="61"/>
    </location>
</feature>
<dbReference type="RefSeq" id="WP_263822058.1">
    <property type="nucleotide sequence ID" value="NZ_JAOXHL010000005.1"/>
</dbReference>
<keyword evidence="1" id="KW-0472">Membrane</keyword>